<keyword evidence="5" id="KW-1185">Reference proteome</keyword>
<feature type="region of interest" description="Disordered" evidence="2">
    <location>
        <begin position="587"/>
        <end position="635"/>
    </location>
</feature>
<dbReference type="GO" id="GO:0042790">
    <property type="term" value="P:nucleolar large rRNA transcription by RNA polymerase I"/>
    <property type="evidence" value="ECO:0007669"/>
    <property type="project" value="InterPro"/>
</dbReference>
<feature type="region of interest" description="Disordered" evidence="2">
    <location>
        <begin position="217"/>
        <end position="236"/>
    </location>
</feature>
<dbReference type="SUPFAM" id="SSF57701">
    <property type="entry name" value="Zn2/Cys6 DNA-binding domain"/>
    <property type="match status" value="1"/>
</dbReference>
<dbReference type="GO" id="GO:0000182">
    <property type="term" value="F:rDNA binding"/>
    <property type="evidence" value="ECO:0007669"/>
    <property type="project" value="TreeGrafter"/>
</dbReference>
<dbReference type="PANTHER" id="PTHR28079">
    <property type="entry name" value="RNA POLYMERASE I-SPECIFIC TRANSCRIPTION INITIATION FACTOR RRN5"/>
    <property type="match status" value="1"/>
</dbReference>
<dbReference type="InterPro" id="IPR001138">
    <property type="entry name" value="Zn2Cys6_DnaBD"/>
</dbReference>
<dbReference type="GO" id="GO:0006361">
    <property type="term" value="P:transcription initiation at RNA polymerase I promoter"/>
    <property type="evidence" value="ECO:0007669"/>
    <property type="project" value="TreeGrafter"/>
</dbReference>
<dbReference type="SMART" id="SM00066">
    <property type="entry name" value="GAL4"/>
    <property type="match status" value="1"/>
</dbReference>
<dbReference type="EMBL" id="JAPEUY010000017">
    <property type="protein sequence ID" value="KAJ4364437.1"/>
    <property type="molecule type" value="Genomic_DNA"/>
</dbReference>
<keyword evidence="1" id="KW-0539">Nucleus</keyword>
<evidence type="ECO:0000256" key="1">
    <source>
        <dbReference type="ARBA" id="ARBA00023242"/>
    </source>
</evidence>
<dbReference type="GO" id="GO:0001181">
    <property type="term" value="F:RNA polymerase I general transcription initiation factor activity"/>
    <property type="evidence" value="ECO:0007669"/>
    <property type="project" value="TreeGrafter"/>
</dbReference>
<sequence length="759" mass="85369">MSSESDYQTDHAPQESSEESSKPPTRPSSRRQSRTPNTPRKRPRVESVDPSRIRKYYLEGKYNDAYRVLFNEDVSLAAVRFNADSGSNQHYITQFGSSVWSSKEQSTLFAALERLGRDDIPGISSAIGTKSIPETQEFMLLLQDAATRQGYAKVTLRDIPAAIEVGNECCEQLDIAGEALAWYQETFEASQEQERFGDYWLITPAIADKIEDTVAGRSRAVSSTPASEPEPPRRGGKVVVGYVAMPAMETTLTFLRRSCTSCKQFKQKCDRGTPCGNCVRRKIGACVYKEKPTRSEKENLQGSTTLASEAEEIVSARVPARPNRNLLEAIPEAHLLQPAVMLSLSKNLFMNRSPTIPSPWPHWFEYTSELAEEPSIYRSAFNDFHTLAVSVTKRLAQTALIQATSRLRSQRRRFKKGVLPLVKKRDVLAAIDILGMKRNGKERWRTVARRCSVRVHEGRKDRRKEVSWDEVERIMKYAEASTEPLTTDAETSGNDTEAFNSRAARSGTPLPMEQLAISDSDEDIGTDDEYNESMAESDGSVLDEGRPPFTYSATQPRDPFRQYTGAPPASALHERKFDLGTLEQFDQEASRQEEQTLWEMLELEPPIQQEEMKNDDSDDEESLEDSGNLITDPDGWRTWSEYRAEWEEFRKAVPAAKFYVSEKPDSSITFARVKPSQGDSRRDTQPTSEVIELQARSTRAYAALQERTSEPNHQPEDSEEAWSEDAESDASADVPTQSIEDSTQAVDMAPSGSEMDWSA</sequence>
<feature type="compositionally biased region" description="Basic and acidic residues" evidence="2">
    <location>
        <begin position="707"/>
        <end position="716"/>
    </location>
</feature>
<dbReference type="PANTHER" id="PTHR28079:SF1">
    <property type="entry name" value="RNA POLYMERASE I-SPECIFIC TRANSCRIPTION INITIATION FACTOR RRN5"/>
    <property type="match status" value="1"/>
</dbReference>
<evidence type="ECO:0000259" key="3">
    <source>
        <dbReference type="PROSITE" id="PS50048"/>
    </source>
</evidence>
<dbReference type="AlphaFoldDB" id="A0A9W8Y0S4"/>
<name>A0A9W8Y0S4_9PLEO</name>
<dbReference type="InterPro" id="IPR036864">
    <property type="entry name" value="Zn2-C6_fun-type_DNA-bd_sf"/>
</dbReference>
<evidence type="ECO:0000256" key="2">
    <source>
        <dbReference type="SAM" id="MobiDB-lite"/>
    </source>
</evidence>
<dbReference type="OrthoDB" id="2240312at2759"/>
<feature type="region of interest" description="Disordered" evidence="2">
    <location>
        <begin position="667"/>
        <end position="759"/>
    </location>
</feature>
<accession>A0A9W8Y0S4</accession>
<dbReference type="Pfam" id="PF00172">
    <property type="entry name" value="Zn_clus"/>
    <property type="match status" value="1"/>
</dbReference>
<dbReference type="GO" id="GO:0000500">
    <property type="term" value="C:RNA polymerase I upstream activating factor complex"/>
    <property type="evidence" value="ECO:0007669"/>
    <property type="project" value="InterPro"/>
</dbReference>
<feature type="compositionally biased region" description="Polar residues" evidence="2">
    <location>
        <begin position="734"/>
        <end position="745"/>
    </location>
</feature>
<feature type="compositionally biased region" description="Basic residues" evidence="2">
    <location>
        <begin position="28"/>
        <end position="43"/>
    </location>
</feature>
<reference evidence="4" key="1">
    <citation type="submission" date="2022-10" db="EMBL/GenBank/DDBJ databases">
        <title>Tapping the CABI collections for fungal endophytes: first genome assemblies for Collariella, Neodidymelliopsis, Ascochyta clinopodiicola, Didymella pomorum, Didymosphaeria variabile, Neocosmospora piperis and Neocucurbitaria cava.</title>
        <authorList>
            <person name="Hill R."/>
        </authorList>
    </citation>
    <scope>NUCLEOTIDE SEQUENCE</scope>
    <source>
        <strain evidence="4">IMI 356814</strain>
    </source>
</reference>
<feature type="region of interest" description="Disordered" evidence="2">
    <location>
        <begin position="479"/>
        <end position="567"/>
    </location>
</feature>
<dbReference type="PROSITE" id="PS50048">
    <property type="entry name" value="ZN2_CY6_FUNGAL_2"/>
    <property type="match status" value="1"/>
</dbReference>
<proteinExistence type="predicted"/>
<gene>
    <name evidence="4" type="ORF">N0V83_009031</name>
</gene>
<organism evidence="4 5">
    <name type="scientific">Neocucurbitaria cava</name>
    <dbReference type="NCBI Taxonomy" id="798079"/>
    <lineage>
        <taxon>Eukaryota</taxon>
        <taxon>Fungi</taxon>
        <taxon>Dikarya</taxon>
        <taxon>Ascomycota</taxon>
        <taxon>Pezizomycotina</taxon>
        <taxon>Dothideomycetes</taxon>
        <taxon>Pleosporomycetidae</taxon>
        <taxon>Pleosporales</taxon>
        <taxon>Pleosporineae</taxon>
        <taxon>Cucurbitariaceae</taxon>
        <taxon>Neocucurbitaria</taxon>
    </lineage>
</organism>
<protein>
    <recommendedName>
        <fullName evidence="3">Zn(2)-C6 fungal-type domain-containing protein</fullName>
    </recommendedName>
</protein>
<dbReference type="GO" id="GO:0008270">
    <property type="term" value="F:zinc ion binding"/>
    <property type="evidence" value="ECO:0007669"/>
    <property type="project" value="InterPro"/>
</dbReference>
<feature type="compositionally biased region" description="Acidic residues" evidence="2">
    <location>
        <begin position="519"/>
        <end position="531"/>
    </location>
</feature>
<evidence type="ECO:0000313" key="5">
    <source>
        <dbReference type="Proteomes" id="UP001140560"/>
    </source>
</evidence>
<feature type="compositionally biased region" description="Acidic residues" evidence="2">
    <location>
        <begin position="717"/>
        <end position="730"/>
    </location>
</feature>
<dbReference type="GO" id="GO:0000981">
    <property type="term" value="F:DNA-binding transcription factor activity, RNA polymerase II-specific"/>
    <property type="evidence" value="ECO:0007669"/>
    <property type="project" value="InterPro"/>
</dbReference>
<feature type="domain" description="Zn(2)-C6 fungal-type" evidence="3">
    <location>
        <begin position="258"/>
        <end position="288"/>
    </location>
</feature>
<feature type="compositionally biased region" description="Polar residues" evidence="2">
    <location>
        <begin position="483"/>
        <end position="499"/>
    </location>
</feature>
<dbReference type="InterPro" id="IPR039601">
    <property type="entry name" value="Rrn5"/>
</dbReference>
<feature type="region of interest" description="Disordered" evidence="2">
    <location>
        <begin position="1"/>
        <end position="49"/>
    </location>
</feature>
<dbReference type="CDD" id="cd00067">
    <property type="entry name" value="GAL4"/>
    <property type="match status" value="1"/>
</dbReference>
<dbReference type="Gene3D" id="4.10.240.10">
    <property type="entry name" value="Zn(2)-C6 fungal-type DNA-binding domain"/>
    <property type="match status" value="1"/>
</dbReference>
<dbReference type="Proteomes" id="UP001140560">
    <property type="component" value="Unassembled WGS sequence"/>
</dbReference>
<dbReference type="PROSITE" id="PS00463">
    <property type="entry name" value="ZN2_CY6_FUNGAL_1"/>
    <property type="match status" value="1"/>
</dbReference>
<comment type="caution">
    <text evidence="4">The sequence shown here is derived from an EMBL/GenBank/DDBJ whole genome shotgun (WGS) entry which is preliminary data.</text>
</comment>
<evidence type="ECO:0000313" key="4">
    <source>
        <dbReference type="EMBL" id="KAJ4364437.1"/>
    </source>
</evidence>